<dbReference type="EMBL" id="BGKA01000129">
    <property type="protein sequence ID" value="GBH17930.1"/>
    <property type="molecule type" value="Genomic_DNA"/>
</dbReference>
<protein>
    <submittedName>
        <fullName evidence="1">Glycerol-3-phosphate dehydrogenase</fullName>
    </submittedName>
</protein>
<name>A0AAN4Q9A6_PSESF</name>
<comment type="caution">
    <text evidence="1">The sequence shown here is derived from an EMBL/GenBank/DDBJ whole genome shotgun (WGS) entry which is preliminary data.</text>
</comment>
<organism evidence="1 2">
    <name type="scientific">Pseudomonas syringae pv. actinidiae</name>
    <dbReference type="NCBI Taxonomy" id="103796"/>
    <lineage>
        <taxon>Bacteria</taxon>
        <taxon>Pseudomonadati</taxon>
        <taxon>Pseudomonadota</taxon>
        <taxon>Gammaproteobacteria</taxon>
        <taxon>Pseudomonadales</taxon>
        <taxon>Pseudomonadaceae</taxon>
        <taxon>Pseudomonas</taxon>
        <taxon>Pseudomonas syringae</taxon>
    </lineage>
</organism>
<accession>A0AAN4Q9A6</accession>
<evidence type="ECO:0000313" key="2">
    <source>
        <dbReference type="Proteomes" id="UP000248291"/>
    </source>
</evidence>
<proteinExistence type="predicted"/>
<sequence length="104" mass="11932">MIEAEFAYCASLLVRQEKRFFEYSLGYATNLHLGVNLIPLFGVLIQHLPQGLWSVARAERYIRVLNITPVMVENHLVRGIDIIKSPSDEPCPWNARSLAHHYGR</sequence>
<dbReference type="AlphaFoldDB" id="A0AAN4Q9A6"/>
<evidence type="ECO:0000313" key="1">
    <source>
        <dbReference type="EMBL" id="GBH17930.1"/>
    </source>
</evidence>
<gene>
    <name evidence="1" type="ORF">KPSA3_03907</name>
</gene>
<reference evidence="1 2" key="1">
    <citation type="submission" date="2018-04" db="EMBL/GenBank/DDBJ databases">
        <title>Draft genome sequence of Pseudomonas syringae pv. actinidiae biovar 3 strains isolated from kiwifruit in Kagawa prefecture.</title>
        <authorList>
            <person name="Tabuchi M."/>
            <person name="Saito M."/>
            <person name="Fujiwara S."/>
            <person name="Sasa N."/>
            <person name="Akimitsu K."/>
            <person name="Gomi K."/>
            <person name="Konishi-Sugita S."/>
            <person name="Hamano K."/>
            <person name="Kataoka I."/>
        </authorList>
    </citation>
    <scope>NUCLEOTIDE SEQUENCE [LARGE SCALE GENOMIC DNA]</scope>
    <source>
        <strain evidence="1 2">MAFF212211</strain>
    </source>
</reference>
<dbReference type="Proteomes" id="UP000248291">
    <property type="component" value="Unassembled WGS sequence"/>
</dbReference>